<dbReference type="CDD" id="cd03801">
    <property type="entry name" value="GT4_PimA-like"/>
    <property type="match status" value="1"/>
</dbReference>
<evidence type="ECO:0000313" key="4">
    <source>
        <dbReference type="Proteomes" id="UP001233164"/>
    </source>
</evidence>
<sequence length="317" mass="34997">MTGPTPAGLTDFRPDVVHVHNLFPNWGSQWLKAWHPKLVATLHNHRTVCSAATLWRDGHDCHECLNHGSHRALRHRCYRDSILATAPLAVATRNSASHSPVLNHARTIVVLNSAARDFYQALLPSRSVQLIPNFVESSAPASTRRGRAWLYVGRLTPEKGIRWLLQNWPRDISLHVLGSGPMAGEVARRAEQFPDRIKYVGLVSREAARQQIESARGLIIPSLWSEGIPTVALEALSSGTPILVSNRCSSAAELTRDGAGQTFEIDESGDDLVRAMAEVDARPALYQKAARARYIANFSTIAWLNRIEKVYAEIAAG</sequence>
<dbReference type="PANTHER" id="PTHR12526:SF510">
    <property type="entry name" value="D-INOSITOL 3-PHOSPHATE GLYCOSYLTRANSFERASE"/>
    <property type="match status" value="1"/>
</dbReference>
<evidence type="ECO:0000313" key="3">
    <source>
        <dbReference type="EMBL" id="MDM7490516.1"/>
    </source>
</evidence>
<dbReference type="EMBL" id="JAUBOF010000089">
    <property type="protein sequence ID" value="MDM7490516.1"/>
    <property type="molecule type" value="Genomic_DNA"/>
</dbReference>
<dbReference type="EC" id="2.4.-.-" evidence="3"/>
<evidence type="ECO:0000256" key="1">
    <source>
        <dbReference type="ARBA" id="ARBA00022676"/>
    </source>
</evidence>
<evidence type="ECO:0000256" key="2">
    <source>
        <dbReference type="ARBA" id="ARBA00022679"/>
    </source>
</evidence>
<name>A0ABT7RSG3_9NOCA</name>
<dbReference type="SUPFAM" id="SSF53756">
    <property type="entry name" value="UDP-Glycosyltransferase/glycogen phosphorylase"/>
    <property type="match status" value="1"/>
</dbReference>
<dbReference type="Proteomes" id="UP001233164">
    <property type="component" value="Unassembled WGS sequence"/>
</dbReference>
<organism evidence="3 4">
    <name type="scientific">Rhodococcus indonesiensis</name>
    <dbReference type="NCBI Taxonomy" id="3055869"/>
    <lineage>
        <taxon>Bacteria</taxon>
        <taxon>Bacillati</taxon>
        <taxon>Actinomycetota</taxon>
        <taxon>Actinomycetes</taxon>
        <taxon>Mycobacteriales</taxon>
        <taxon>Nocardiaceae</taxon>
        <taxon>Rhodococcus</taxon>
    </lineage>
</organism>
<accession>A0ABT7RSG3</accession>
<gene>
    <name evidence="3" type="ORF">QT969_19725</name>
</gene>
<keyword evidence="2 3" id="KW-0808">Transferase</keyword>
<dbReference type="PANTHER" id="PTHR12526">
    <property type="entry name" value="GLYCOSYLTRANSFERASE"/>
    <property type="match status" value="1"/>
</dbReference>
<comment type="caution">
    <text evidence="3">The sequence shown here is derived from an EMBL/GenBank/DDBJ whole genome shotgun (WGS) entry which is preliminary data.</text>
</comment>
<proteinExistence type="predicted"/>
<protein>
    <submittedName>
        <fullName evidence="3">Glycosyltransferase family 4 protein</fullName>
        <ecNumber evidence="3">2.4.-.-</ecNumber>
    </submittedName>
</protein>
<dbReference type="GO" id="GO:0016757">
    <property type="term" value="F:glycosyltransferase activity"/>
    <property type="evidence" value="ECO:0007669"/>
    <property type="project" value="UniProtKB-KW"/>
</dbReference>
<keyword evidence="4" id="KW-1185">Reference proteome</keyword>
<dbReference type="Pfam" id="PF13692">
    <property type="entry name" value="Glyco_trans_1_4"/>
    <property type="match status" value="1"/>
</dbReference>
<keyword evidence="1 3" id="KW-0328">Glycosyltransferase</keyword>
<dbReference type="Gene3D" id="3.40.50.2000">
    <property type="entry name" value="Glycogen Phosphorylase B"/>
    <property type="match status" value="2"/>
</dbReference>
<reference evidence="3 4" key="1">
    <citation type="submission" date="2023-06" db="EMBL/GenBank/DDBJ databases">
        <title>Rhodococcus indonesiensis sp. nov a new member of the Rhodococcus ruber lineage isolated from a sediment of neutral hot spring.</title>
        <authorList>
            <person name="Kusuma A.B."/>
            <person name="Fenylestari G."/>
            <person name="Ammar F."/>
            <person name="Nouioui I."/>
            <person name="Goodfellow M."/>
        </authorList>
    </citation>
    <scope>NUCLEOTIDE SEQUENCE [LARGE SCALE GENOMIC DNA]</scope>
    <source>
        <strain evidence="3 4">CSLK01-03</strain>
    </source>
</reference>